<gene>
    <name evidence="2" type="ORF">bsdE14_05510</name>
</gene>
<feature type="chain" id="PRO_5046574130" description="Lipoprotein" evidence="1">
    <location>
        <begin position="25"/>
        <end position="238"/>
    </location>
</feature>
<feature type="signal peptide" evidence="1">
    <location>
        <begin position="1"/>
        <end position="24"/>
    </location>
</feature>
<dbReference type="Proteomes" id="UP001208567">
    <property type="component" value="Unassembled WGS sequence"/>
</dbReference>
<keyword evidence="1" id="KW-0732">Signal</keyword>
<evidence type="ECO:0000313" key="3">
    <source>
        <dbReference type="Proteomes" id="UP001208567"/>
    </source>
</evidence>
<name>A0ABQ5N1T3_9CLOT</name>
<protein>
    <recommendedName>
        <fullName evidence="4">Lipoprotein</fullName>
    </recommendedName>
</protein>
<reference evidence="2 3" key="1">
    <citation type="journal article" date="2024" name="Int. J. Syst. Evol. Microbiol.">
        <title>Clostridium omnivorum sp. nov., isolated from anoxic soil under the treatment of reductive soil disinfestation.</title>
        <authorList>
            <person name="Ueki A."/>
            <person name="Tonouchi A."/>
            <person name="Kaku N."/>
            <person name="Honma S."/>
            <person name="Ueki K."/>
        </authorList>
    </citation>
    <scope>NUCLEOTIDE SEQUENCE [LARGE SCALE GENOMIC DNA]</scope>
    <source>
        <strain evidence="2 3">E14</strain>
    </source>
</reference>
<evidence type="ECO:0008006" key="4">
    <source>
        <dbReference type="Google" id="ProtNLM"/>
    </source>
</evidence>
<keyword evidence="3" id="KW-1185">Reference proteome</keyword>
<accession>A0ABQ5N1T3</accession>
<dbReference type="RefSeq" id="WP_264848427.1">
    <property type="nucleotide sequence ID" value="NZ_BRXR01000001.1"/>
</dbReference>
<sequence>MKSTRKIVALLSSSILVISLSACSRTVTGSKEADNGLKAFNEIVKAYPDNKGFHKALQHWGFKLPTGEKFEWSKDMSANKADFAMVMLADPLVKAGLDVSKLDQNEWLYKPAEKEEGQDLPNRLVKIYNVGDKKENSNGSEDSMRRLLKVDPSILKYHKAQQHYRLVLGEGNEVQWTEKLGLNDADMIFVLKAEPLIKAGLDVKKLEGTGWVFREASKDNMGMGENPDQIVKIYDIKK</sequence>
<organism evidence="2 3">
    <name type="scientific">Clostridium omnivorum</name>
    <dbReference type="NCBI Taxonomy" id="1604902"/>
    <lineage>
        <taxon>Bacteria</taxon>
        <taxon>Bacillati</taxon>
        <taxon>Bacillota</taxon>
        <taxon>Clostridia</taxon>
        <taxon>Eubacteriales</taxon>
        <taxon>Clostridiaceae</taxon>
        <taxon>Clostridium</taxon>
    </lineage>
</organism>
<evidence type="ECO:0000313" key="2">
    <source>
        <dbReference type="EMBL" id="GLC29141.1"/>
    </source>
</evidence>
<dbReference type="EMBL" id="BRXR01000001">
    <property type="protein sequence ID" value="GLC29141.1"/>
    <property type="molecule type" value="Genomic_DNA"/>
</dbReference>
<proteinExistence type="predicted"/>
<evidence type="ECO:0000256" key="1">
    <source>
        <dbReference type="SAM" id="SignalP"/>
    </source>
</evidence>
<dbReference type="PROSITE" id="PS51257">
    <property type="entry name" value="PROKAR_LIPOPROTEIN"/>
    <property type="match status" value="1"/>
</dbReference>
<comment type="caution">
    <text evidence="2">The sequence shown here is derived from an EMBL/GenBank/DDBJ whole genome shotgun (WGS) entry which is preliminary data.</text>
</comment>